<dbReference type="PANTHER" id="PTHR47955">
    <property type="entry name" value="CYTOCHROME P450 FAMILY 71 PROTEIN"/>
    <property type="match status" value="1"/>
</dbReference>
<dbReference type="CDD" id="cd11072">
    <property type="entry name" value="CYP71-like"/>
    <property type="match status" value="1"/>
</dbReference>
<keyword evidence="4 9" id="KW-0479">Metal-binding</keyword>
<evidence type="ECO:0000256" key="5">
    <source>
        <dbReference type="ARBA" id="ARBA00022989"/>
    </source>
</evidence>
<dbReference type="STRING" id="200361.A0A453AAG8"/>
<feature type="transmembrane region" description="Helical" evidence="11">
    <location>
        <begin position="24"/>
        <end position="47"/>
    </location>
</feature>
<evidence type="ECO:0000256" key="3">
    <source>
        <dbReference type="ARBA" id="ARBA00022692"/>
    </source>
</evidence>
<evidence type="ECO:0008006" key="14">
    <source>
        <dbReference type="Google" id="ProtNLM"/>
    </source>
</evidence>
<dbReference type="GO" id="GO:0005506">
    <property type="term" value="F:iron ion binding"/>
    <property type="evidence" value="ECO:0007669"/>
    <property type="project" value="InterPro"/>
</dbReference>
<dbReference type="InterPro" id="IPR017972">
    <property type="entry name" value="Cyt_P450_CS"/>
</dbReference>
<keyword evidence="5 11" id="KW-1133">Transmembrane helix</keyword>
<keyword evidence="3 11" id="KW-0812">Transmembrane</keyword>
<keyword evidence="8 10" id="KW-0503">Monooxygenase</keyword>
<dbReference type="PANTHER" id="PTHR47955:SF8">
    <property type="entry name" value="CYTOCHROME P450 71D11-LIKE"/>
    <property type="match status" value="1"/>
</dbReference>
<feature type="binding site" description="axial binding residue" evidence="9">
    <location>
        <position position="459"/>
    </location>
    <ligand>
        <name>heme</name>
        <dbReference type="ChEBI" id="CHEBI:30413"/>
    </ligand>
    <ligandPart>
        <name>Fe</name>
        <dbReference type="ChEBI" id="CHEBI:18248"/>
    </ligandPart>
</feature>
<evidence type="ECO:0000256" key="11">
    <source>
        <dbReference type="SAM" id="Phobius"/>
    </source>
</evidence>
<dbReference type="GO" id="GO:0020037">
    <property type="term" value="F:heme binding"/>
    <property type="evidence" value="ECO:0007669"/>
    <property type="project" value="InterPro"/>
</dbReference>
<sequence length="521" mass="58321">DRCFPRLGLQKAIKPRQIKSTEAILMELSAATLLLSLLSLAILVGFFRRKSTPSRRAPGPRCLPVIGSLHHLLTPQPQVALRDLAKKHGPVMYLRLGQIDALVVSSPAAAKEVLRDKDLKFASRPSILVSEVMGYGQRDVVFAPYGAYWRTLRKICTVELLSERKVRQFAPVRDSETMSLVRNVREAGRGGKPFNLGRLLVSCSNSITGKTAFGQTCSSELQEQFLSAIDVALKLSAGLCVGDLYPSMWFVDVVTGLTGRLWRARRQLDKVLDKIISQSEIRQGDHLLSVLLRISDEGELDFPIDMDNVKAIVMDMFTAGTETTSSISEWVMSELMRSPEVMAKAQAEVRRTFDNKSPQDHEGLVGELHYTKMVIMESMRLNPVVPLLVPHVCRETCDVGGFEVTEGTRVMVNTWALGRNPEYWHEPEEFRPERFEDGTATYKGSRFEYLPFGSGRRNCPGDTFGLAVLELMVARLLYYFDWSLPAGVKPGELDMEMMVAATSKRKNQLHLVATPYKACSF</sequence>
<evidence type="ECO:0000313" key="13">
    <source>
        <dbReference type="Proteomes" id="UP000015105"/>
    </source>
</evidence>
<dbReference type="Pfam" id="PF00067">
    <property type="entry name" value="p450"/>
    <property type="match status" value="1"/>
</dbReference>
<evidence type="ECO:0000256" key="7">
    <source>
        <dbReference type="ARBA" id="ARBA00023004"/>
    </source>
</evidence>
<keyword evidence="13" id="KW-1185">Reference proteome</keyword>
<keyword evidence="11" id="KW-0472">Membrane</keyword>
<protein>
    <recommendedName>
        <fullName evidence="14">Cytochrome P450 99A2</fullName>
    </recommendedName>
</protein>
<evidence type="ECO:0000256" key="10">
    <source>
        <dbReference type="RuleBase" id="RU000461"/>
    </source>
</evidence>
<keyword evidence="7 9" id="KW-0408">Iron</keyword>
<reference evidence="12" key="5">
    <citation type="journal article" date="2021" name="G3 (Bethesda)">
        <title>Aegilops tauschii genome assembly Aet v5.0 features greater sequence contiguity and improved annotation.</title>
        <authorList>
            <person name="Wang L."/>
            <person name="Zhu T."/>
            <person name="Rodriguez J.C."/>
            <person name="Deal K.R."/>
            <person name="Dubcovsky J."/>
            <person name="McGuire P.E."/>
            <person name="Lux T."/>
            <person name="Spannagl M."/>
            <person name="Mayer K.F.X."/>
            <person name="Baldrich P."/>
            <person name="Meyers B.C."/>
            <person name="Huo N."/>
            <person name="Gu Y.Q."/>
            <person name="Zhou H."/>
            <person name="Devos K.M."/>
            <person name="Bennetzen J.L."/>
            <person name="Unver T."/>
            <person name="Budak H."/>
            <person name="Gulick P.J."/>
            <person name="Galiba G."/>
            <person name="Kalapos B."/>
            <person name="Nelson D.R."/>
            <person name="Li P."/>
            <person name="You F.M."/>
            <person name="Luo M.C."/>
            <person name="Dvorak J."/>
        </authorList>
    </citation>
    <scope>NUCLEOTIDE SEQUENCE [LARGE SCALE GENOMIC DNA]</scope>
    <source>
        <strain evidence="12">cv. AL8/78</strain>
    </source>
</reference>
<reference evidence="12" key="4">
    <citation type="submission" date="2019-03" db="UniProtKB">
        <authorList>
            <consortium name="EnsemblPlants"/>
        </authorList>
    </citation>
    <scope>IDENTIFICATION</scope>
</reference>
<keyword evidence="2 9" id="KW-0349">Heme</keyword>
<evidence type="ECO:0000313" key="12">
    <source>
        <dbReference type="EnsemblPlants" id="AET2Gv20050300.4"/>
    </source>
</evidence>
<reference evidence="12" key="3">
    <citation type="journal article" date="2017" name="Nature">
        <title>Genome sequence of the progenitor of the wheat D genome Aegilops tauschii.</title>
        <authorList>
            <person name="Luo M.C."/>
            <person name="Gu Y.Q."/>
            <person name="Puiu D."/>
            <person name="Wang H."/>
            <person name="Twardziok S.O."/>
            <person name="Deal K.R."/>
            <person name="Huo N."/>
            <person name="Zhu T."/>
            <person name="Wang L."/>
            <person name="Wang Y."/>
            <person name="McGuire P.E."/>
            <person name="Liu S."/>
            <person name="Long H."/>
            <person name="Ramasamy R.K."/>
            <person name="Rodriguez J.C."/>
            <person name="Van S.L."/>
            <person name="Yuan L."/>
            <person name="Wang Z."/>
            <person name="Xia Z."/>
            <person name="Xiao L."/>
            <person name="Anderson O.D."/>
            <person name="Ouyang S."/>
            <person name="Liang Y."/>
            <person name="Zimin A.V."/>
            <person name="Pertea G."/>
            <person name="Qi P."/>
            <person name="Bennetzen J.L."/>
            <person name="Dai X."/>
            <person name="Dawson M.W."/>
            <person name="Muller H.G."/>
            <person name="Kugler K."/>
            <person name="Rivarola-Duarte L."/>
            <person name="Spannagl M."/>
            <person name="Mayer K.F.X."/>
            <person name="Lu F.H."/>
            <person name="Bevan M.W."/>
            <person name="Leroy P."/>
            <person name="Li P."/>
            <person name="You F.M."/>
            <person name="Sun Q."/>
            <person name="Liu Z."/>
            <person name="Lyons E."/>
            <person name="Wicker T."/>
            <person name="Salzberg S.L."/>
            <person name="Devos K.M."/>
            <person name="Dvorak J."/>
        </authorList>
    </citation>
    <scope>NUCLEOTIDE SEQUENCE [LARGE SCALE GENOMIC DNA]</scope>
    <source>
        <strain evidence="12">cv. AL8/78</strain>
    </source>
</reference>
<accession>A0A453AAG8</accession>
<dbReference type="InterPro" id="IPR036396">
    <property type="entry name" value="Cyt_P450_sf"/>
</dbReference>
<dbReference type="Gramene" id="AET2Gv20050300.4">
    <property type="protein sequence ID" value="AET2Gv20050300.4"/>
    <property type="gene ID" value="AET2Gv20050300"/>
</dbReference>
<dbReference type="SUPFAM" id="SSF48264">
    <property type="entry name" value="Cytochrome P450"/>
    <property type="match status" value="1"/>
</dbReference>
<dbReference type="EnsemblPlants" id="AET2Gv20050300.4">
    <property type="protein sequence ID" value="AET2Gv20050300.4"/>
    <property type="gene ID" value="AET2Gv20050300"/>
</dbReference>
<evidence type="ECO:0000256" key="1">
    <source>
        <dbReference type="ARBA" id="ARBA00010617"/>
    </source>
</evidence>
<organism evidence="12 13">
    <name type="scientific">Aegilops tauschii subsp. strangulata</name>
    <name type="common">Goatgrass</name>
    <dbReference type="NCBI Taxonomy" id="200361"/>
    <lineage>
        <taxon>Eukaryota</taxon>
        <taxon>Viridiplantae</taxon>
        <taxon>Streptophyta</taxon>
        <taxon>Embryophyta</taxon>
        <taxon>Tracheophyta</taxon>
        <taxon>Spermatophyta</taxon>
        <taxon>Magnoliopsida</taxon>
        <taxon>Liliopsida</taxon>
        <taxon>Poales</taxon>
        <taxon>Poaceae</taxon>
        <taxon>BOP clade</taxon>
        <taxon>Pooideae</taxon>
        <taxon>Triticodae</taxon>
        <taxon>Triticeae</taxon>
        <taxon>Triticinae</taxon>
        <taxon>Aegilops</taxon>
    </lineage>
</organism>
<dbReference type="PROSITE" id="PS00086">
    <property type="entry name" value="CYTOCHROME_P450"/>
    <property type="match status" value="1"/>
</dbReference>
<dbReference type="InterPro" id="IPR002401">
    <property type="entry name" value="Cyt_P450_E_grp-I"/>
</dbReference>
<dbReference type="GO" id="GO:0016705">
    <property type="term" value="F:oxidoreductase activity, acting on paired donors, with incorporation or reduction of molecular oxygen"/>
    <property type="evidence" value="ECO:0007669"/>
    <property type="project" value="InterPro"/>
</dbReference>
<comment type="cofactor">
    <cofactor evidence="9">
        <name>heme</name>
        <dbReference type="ChEBI" id="CHEBI:30413"/>
    </cofactor>
</comment>
<dbReference type="Proteomes" id="UP000015105">
    <property type="component" value="Chromosome 2D"/>
</dbReference>
<dbReference type="InterPro" id="IPR001128">
    <property type="entry name" value="Cyt_P450"/>
</dbReference>
<dbReference type="FunFam" id="1.10.630.10:FF:000043">
    <property type="entry name" value="Cytochrome P450 99A2"/>
    <property type="match status" value="1"/>
</dbReference>
<evidence type="ECO:0000256" key="8">
    <source>
        <dbReference type="ARBA" id="ARBA00023033"/>
    </source>
</evidence>
<evidence type="ECO:0000256" key="9">
    <source>
        <dbReference type="PIRSR" id="PIRSR602401-1"/>
    </source>
</evidence>
<proteinExistence type="inferred from homology"/>
<dbReference type="PRINTS" id="PR00385">
    <property type="entry name" value="P450"/>
</dbReference>
<comment type="similarity">
    <text evidence="1 10">Belongs to the cytochrome P450 family.</text>
</comment>
<reference evidence="13" key="1">
    <citation type="journal article" date="2014" name="Science">
        <title>Ancient hybridizations among the ancestral genomes of bread wheat.</title>
        <authorList>
            <consortium name="International Wheat Genome Sequencing Consortium,"/>
            <person name="Marcussen T."/>
            <person name="Sandve S.R."/>
            <person name="Heier L."/>
            <person name="Spannagl M."/>
            <person name="Pfeifer M."/>
            <person name="Jakobsen K.S."/>
            <person name="Wulff B.B."/>
            <person name="Steuernagel B."/>
            <person name="Mayer K.F."/>
            <person name="Olsen O.A."/>
        </authorList>
    </citation>
    <scope>NUCLEOTIDE SEQUENCE [LARGE SCALE GENOMIC DNA]</scope>
    <source>
        <strain evidence="13">cv. AL8/78</strain>
    </source>
</reference>
<reference evidence="13" key="2">
    <citation type="journal article" date="2017" name="Nat. Plants">
        <title>The Aegilops tauschii genome reveals multiple impacts of transposons.</title>
        <authorList>
            <person name="Zhao G."/>
            <person name="Zou C."/>
            <person name="Li K."/>
            <person name="Wang K."/>
            <person name="Li T."/>
            <person name="Gao L."/>
            <person name="Zhang X."/>
            <person name="Wang H."/>
            <person name="Yang Z."/>
            <person name="Liu X."/>
            <person name="Jiang W."/>
            <person name="Mao L."/>
            <person name="Kong X."/>
            <person name="Jiao Y."/>
            <person name="Jia J."/>
        </authorList>
    </citation>
    <scope>NUCLEOTIDE SEQUENCE [LARGE SCALE GENOMIC DNA]</scope>
    <source>
        <strain evidence="13">cv. AL8/78</strain>
    </source>
</reference>
<evidence type="ECO:0000256" key="6">
    <source>
        <dbReference type="ARBA" id="ARBA00023002"/>
    </source>
</evidence>
<dbReference type="PRINTS" id="PR00463">
    <property type="entry name" value="EP450I"/>
</dbReference>
<evidence type="ECO:0000256" key="2">
    <source>
        <dbReference type="ARBA" id="ARBA00022617"/>
    </source>
</evidence>
<name>A0A453AAG8_AEGTS</name>
<dbReference type="Gene3D" id="1.10.630.10">
    <property type="entry name" value="Cytochrome P450"/>
    <property type="match status" value="1"/>
</dbReference>
<keyword evidence="6 10" id="KW-0560">Oxidoreductase</keyword>
<evidence type="ECO:0000256" key="4">
    <source>
        <dbReference type="ARBA" id="ARBA00022723"/>
    </source>
</evidence>
<dbReference type="GO" id="GO:0004497">
    <property type="term" value="F:monooxygenase activity"/>
    <property type="evidence" value="ECO:0007669"/>
    <property type="project" value="UniProtKB-KW"/>
</dbReference>
<dbReference type="AlphaFoldDB" id="A0A453AAG8"/>